<evidence type="ECO:0000256" key="3">
    <source>
        <dbReference type="ARBA" id="ARBA00022982"/>
    </source>
</evidence>
<keyword evidence="3" id="KW-0249">Electron transport</keyword>
<sequence length="185" mass="20311">MKRYVLNGSLLFCCLFLWNCNPADSRSEEIPVASEELMAEGEADSAGAYVVEEQDTTLQPVQEITLHAIGNTLEEIAYKEDTLEVEAEVLVNLTFINEGVDMPMMHNVVFTAPDKYKQVAMAAAEVGASGNYVPETPAVIAASPMALPGQTVELEFISPSKPGAYNYVCTYPDHWHRMHGVLLVK</sequence>
<dbReference type="Proteomes" id="UP000256708">
    <property type="component" value="Unassembled WGS sequence"/>
</dbReference>
<dbReference type="GO" id="GO:0009055">
    <property type="term" value="F:electron transfer activity"/>
    <property type="evidence" value="ECO:0007669"/>
    <property type="project" value="InterPro"/>
</dbReference>
<dbReference type="InterPro" id="IPR050845">
    <property type="entry name" value="Cu-binding_ET"/>
</dbReference>
<comment type="caution">
    <text evidence="6">The sequence shown here is derived from an EMBL/GenBank/DDBJ whole genome shotgun (WGS) entry which is preliminary data.</text>
</comment>
<organism evidence="6 7">
    <name type="scientific">Pontibacter diazotrophicus</name>
    <dbReference type="NCBI Taxonomy" id="1400979"/>
    <lineage>
        <taxon>Bacteria</taxon>
        <taxon>Pseudomonadati</taxon>
        <taxon>Bacteroidota</taxon>
        <taxon>Cytophagia</taxon>
        <taxon>Cytophagales</taxon>
        <taxon>Hymenobacteraceae</taxon>
        <taxon>Pontibacter</taxon>
    </lineage>
</organism>
<dbReference type="Pfam" id="PF00127">
    <property type="entry name" value="Copper-bind"/>
    <property type="match status" value="1"/>
</dbReference>
<dbReference type="PROSITE" id="PS00196">
    <property type="entry name" value="COPPER_BLUE"/>
    <property type="match status" value="1"/>
</dbReference>
<dbReference type="PANTHER" id="PTHR38439:SF2">
    <property type="entry name" value="OUTER MEMBRANE PROTEIN H.8"/>
    <property type="match status" value="1"/>
</dbReference>
<feature type="domain" description="Blue (type 1) copper" evidence="5">
    <location>
        <begin position="75"/>
        <end position="184"/>
    </location>
</feature>
<dbReference type="InterPro" id="IPR000923">
    <property type="entry name" value="BlueCu_1"/>
</dbReference>
<proteinExistence type="predicted"/>
<keyword evidence="7" id="KW-1185">Reference proteome</keyword>
<protein>
    <submittedName>
        <fullName evidence="6">Azurin</fullName>
    </submittedName>
</protein>
<reference evidence="7" key="1">
    <citation type="submission" date="2018-08" db="EMBL/GenBank/DDBJ databases">
        <authorList>
            <person name="Liu Z.-W."/>
            <person name="Du Z.-J."/>
        </authorList>
    </citation>
    <scope>NUCLEOTIDE SEQUENCE [LARGE SCALE GENOMIC DNA]</scope>
    <source>
        <strain evidence="7">H4X</strain>
    </source>
</reference>
<keyword evidence="2" id="KW-0479">Metal-binding</keyword>
<dbReference type="CDD" id="cd04233">
    <property type="entry name" value="Auracyanin"/>
    <property type="match status" value="1"/>
</dbReference>
<dbReference type="RefSeq" id="WP_115566802.1">
    <property type="nucleotide sequence ID" value="NZ_QRGR01000019.1"/>
</dbReference>
<dbReference type="SUPFAM" id="SSF49503">
    <property type="entry name" value="Cupredoxins"/>
    <property type="match status" value="1"/>
</dbReference>
<dbReference type="Gene3D" id="2.60.40.420">
    <property type="entry name" value="Cupredoxins - blue copper proteins"/>
    <property type="match status" value="1"/>
</dbReference>
<evidence type="ECO:0000313" key="7">
    <source>
        <dbReference type="Proteomes" id="UP000256708"/>
    </source>
</evidence>
<dbReference type="GO" id="GO:0005507">
    <property type="term" value="F:copper ion binding"/>
    <property type="evidence" value="ECO:0007669"/>
    <property type="project" value="InterPro"/>
</dbReference>
<accession>A0A3D8L9J4</accession>
<evidence type="ECO:0000256" key="1">
    <source>
        <dbReference type="ARBA" id="ARBA00022448"/>
    </source>
</evidence>
<keyword evidence="1" id="KW-0813">Transport</keyword>
<dbReference type="InterPro" id="IPR008972">
    <property type="entry name" value="Cupredoxin"/>
</dbReference>
<gene>
    <name evidence="6" type="ORF">DXT99_17140</name>
</gene>
<dbReference type="AlphaFoldDB" id="A0A3D8L9J4"/>
<dbReference type="PANTHER" id="PTHR38439">
    <property type="entry name" value="AURACYANIN-B"/>
    <property type="match status" value="1"/>
</dbReference>
<evidence type="ECO:0000256" key="4">
    <source>
        <dbReference type="ARBA" id="ARBA00023008"/>
    </source>
</evidence>
<name>A0A3D8L9J4_9BACT</name>
<dbReference type="InterPro" id="IPR028871">
    <property type="entry name" value="BlueCu_1_BS"/>
</dbReference>
<evidence type="ECO:0000313" key="6">
    <source>
        <dbReference type="EMBL" id="RDV14023.1"/>
    </source>
</evidence>
<dbReference type="OrthoDB" id="9814063at2"/>
<keyword evidence="4" id="KW-0186">Copper</keyword>
<evidence type="ECO:0000259" key="5">
    <source>
        <dbReference type="Pfam" id="PF00127"/>
    </source>
</evidence>
<dbReference type="EMBL" id="QRGR01000019">
    <property type="protein sequence ID" value="RDV14023.1"/>
    <property type="molecule type" value="Genomic_DNA"/>
</dbReference>
<evidence type="ECO:0000256" key="2">
    <source>
        <dbReference type="ARBA" id="ARBA00022723"/>
    </source>
</evidence>